<dbReference type="EMBL" id="CAXAMN010027606">
    <property type="protein sequence ID" value="CAK9111820.1"/>
    <property type="molecule type" value="Genomic_DNA"/>
</dbReference>
<feature type="transmembrane region" description="Helical" evidence="2">
    <location>
        <begin position="229"/>
        <end position="258"/>
    </location>
</feature>
<feature type="transmembrane region" description="Helical" evidence="2">
    <location>
        <begin position="552"/>
        <end position="574"/>
    </location>
</feature>
<reference evidence="3 4" key="1">
    <citation type="submission" date="2024-02" db="EMBL/GenBank/DDBJ databases">
        <authorList>
            <person name="Chen Y."/>
            <person name="Shah S."/>
            <person name="Dougan E. K."/>
            <person name="Thang M."/>
            <person name="Chan C."/>
        </authorList>
    </citation>
    <scope>NUCLEOTIDE SEQUENCE [LARGE SCALE GENOMIC DNA]</scope>
</reference>
<feature type="transmembrane region" description="Helical" evidence="2">
    <location>
        <begin position="80"/>
        <end position="101"/>
    </location>
</feature>
<comment type="caution">
    <text evidence="3">The sequence shown here is derived from an EMBL/GenBank/DDBJ whole genome shotgun (WGS) entry which is preliminary data.</text>
</comment>
<feature type="transmembrane region" description="Helical" evidence="2">
    <location>
        <begin position="717"/>
        <end position="736"/>
    </location>
</feature>
<proteinExistence type="predicted"/>
<protein>
    <submittedName>
        <fullName evidence="3">Uncharacterized protein</fullName>
    </submittedName>
</protein>
<evidence type="ECO:0000256" key="1">
    <source>
        <dbReference type="SAM" id="MobiDB-lite"/>
    </source>
</evidence>
<name>A0ABP0SHG4_9DINO</name>
<evidence type="ECO:0000313" key="4">
    <source>
        <dbReference type="Proteomes" id="UP001642484"/>
    </source>
</evidence>
<accession>A0ABP0SHG4</accession>
<organism evidence="3 4">
    <name type="scientific">Durusdinium trenchii</name>
    <dbReference type="NCBI Taxonomy" id="1381693"/>
    <lineage>
        <taxon>Eukaryota</taxon>
        <taxon>Sar</taxon>
        <taxon>Alveolata</taxon>
        <taxon>Dinophyceae</taxon>
        <taxon>Suessiales</taxon>
        <taxon>Symbiodiniaceae</taxon>
        <taxon>Durusdinium</taxon>
    </lineage>
</organism>
<feature type="transmembrane region" description="Helical" evidence="2">
    <location>
        <begin position="371"/>
        <end position="396"/>
    </location>
</feature>
<feature type="transmembrane region" description="Helical" evidence="2">
    <location>
        <begin position="688"/>
        <end position="705"/>
    </location>
</feature>
<feature type="transmembrane region" description="Helical" evidence="2">
    <location>
        <begin position="270"/>
        <end position="290"/>
    </location>
</feature>
<keyword evidence="2" id="KW-0472">Membrane</keyword>
<feature type="transmembrane region" description="Helical" evidence="2">
    <location>
        <begin position="176"/>
        <end position="209"/>
    </location>
</feature>
<feature type="transmembrane region" description="Helical" evidence="2">
    <location>
        <begin position="625"/>
        <end position="645"/>
    </location>
</feature>
<gene>
    <name evidence="3" type="ORF">CCMP2556_LOCUS51868</name>
</gene>
<feature type="transmembrane region" description="Helical" evidence="2">
    <location>
        <begin position="586"/>
        <end position="605"/>
    </location>
</feature>
<feature type="transmembrane region" description="Helical" evidence="2">
    <location>
        <begin position="408"/>
        <end position="429"/>
    </location>
</feature>
<keyword evidence="4" id="KW-1185">Reference proteome</keyword>
<keyword evidence="2" id="KW-0812">Transmembrane</keyword>
<evidence type="ECO:0000256" key="2">
    <source>
        <dbReference type="SAM" id="Phobius"/>
    </source>
</evidence>
<feature type="compositionally biased region" description="Basic and acidic residues" evidence="1">
    <location>
        <begin position="301"/>
        <end position="311"/>
    </location>
</feature>
<feature type="transmembrane region" description="Helical" evidence="2">
    <location>
        <begin position="54"/>
        <end position="74"/>
    </location>
</feature>
<feature type="transmembrane region" description="Helical" evidence="2">
    <location>
        <begin position="23"/>
        <end position="42"/>
    </location>
</feature>
<evidence type="ECO:0000313" key="3">
    <source>
        <dbReference type="EMBL" id="CAK9111820.1"/>
    </source>
</evidence>
<feature type="transmembrane region" description="Helical" evidence="2">
    <location>
        <begin position="665"/>
        <end position="683"/>
    </location>
</feature>
<sequence>MPEPSQASCCSSPRPSNVARDKVILRCGHIWFGYVYPLSFIASSFLRASTIASAIYVLLAFLTLFLPVIFGHETCRWQRLQLLVCLICASLFLAAAILLILCRQQLLLHEPKALLAAKLLFFGIVGCHGEGDLLPEGIAFCTALLGWLLGCCAKHIQVPPSASAAYANPLMSQTRLVVVTLILFCSASLHFNVFALVYHVATVSIMFYWACVNPYSSGSDKDCVRAGLIFLRFTLLTVCSAQVLSVSLFSLPGLPIFLSESVARLLGLEVSILVCWQNLTSFLLIQLLVWPASKPKTKQSLEKGASEELQHMEQAPSPATLATEDRGSPVLRRQDTEIDDQVQGGSRASAFTWSFVADQVGFAAGRALLPLFSMIALFVVWPSLMTLPLLLAGLSLHHIPVDRFPLCFFKLAFCYEVACSLIWFCYNIGCSMTASPLSTVPYEFTWLERAGLQCYLRAGPLNPELRRYFFAVGQGLALTAVAACARSRTRQAIAAHQKRSSMSASEDVAGSRPLNAGSCAASTFVRKVVAFSRPFTVTLVILVSLGQSPPNLFGLSYMIWLVGLALAGAWASYVGSGWDLLRANAFIWRSLLLLSNCIILALSYCQVMQSQSFDLIGLQRSSQSVLEVIWPHLAIGVLAAMQTLAFSQKVQIPAMFVNSNSAFAWFLWIAGIFIEMGLMLNFVMIKPFTADSFFILILFLGIVAVEQFDAPSRWRNWLLTATAVSCAILVLARYTILMPKVQERLEEKFAHGSSLPKEKFQIIWEAFALGDTSFEVQVKLGYLATTMLLSTGLRRIYRFGAAVVA</sequence>
<feature type="region of interest" description="Disordered" evidence="1">
    <location>
        <begin position="301"/>
        <end position="323"/>
    </location>
</feature>
<dbReference type="Proteomes" id="UP001642484">
    <property type="component" value="Unassembled WGS sequence"/>
</dbReference>
<keyword evidence="2" id="KW-1133">Transmembrane helix</keyword>